<keyword evidence="6 8" id="KW-1133">Transmembrane helix</keyword>
<proteinExistence type="inferred from homology"/>
<comment type="caution">
    <text evidence="9">The sequence shown here is derived from an EMBL/GenBank/DDBJ whole genome shotgun (WGS) entry which is preliminary data.</text>
</comment>
<dbReference type="EMBL" id="JAVRHV010000003">
    <property type="protein sequence ID" value="MDT0553259.1"/>
    <property type="molecule type" value="Genomic_DNA"/>
</dbReference>
<evidence type="ECO:0000256" key="8">
    <source>
        <dbReference type="SAM" id="Phobius"/>
    </source>
</evidence>
<evidence type="ECO:0000256" key="4">
    <source>
        <dbReference type="ARBA" id="ARBA00022692"/>
    </source>
</evidence>
<protein>
    <submittedName>
        <fullName evidence="9">Rod shape-determining protein MreD</fullName>
    </submittedName>
</protein>
<evidence type="ECO:0000256" key="2">
    <source>
        <dbReference type="ARBA" id="ARBA00007776"/>
    </source>
</evidence>
<evidence type="ECO:0000256" key="6">
    <source>
        <dbReference type="ARBA" id="ARBA00022989"/>
    </source>
</evidence>
<evidence type="ECO:0000313" key="10">
    <source>
        <dbReference type="Proteomes" id="UP001252186"/>
    </source>
</evidence>
<feature type="transmembrane region" description="Helical" evidence="8">
    <location>
        <begin position="141"/>
        <end position="163"/>
    </location>
</feature>
<feature type="transmembrane region" description="Helical" evidence="8">
    <location>
        <begin position="28"/>
        <end position="45"/>
    </location>
</feature>
<dbReference type="NCBIfam" id="TIGR03426">
    <property type="entry name" value="shape_MreD"/>
    <property type="match status" value="1"/>
</dbReference>
<feature type="transmembrane region" description="Helical" evidence="8">
    <location>
        <begin position="7"/>
        <end position="22"/>
    </location>
</feature>
<evidence type="ECO:0000256" key="3">
    <source>
        <dbReference type="ARBA" id="ARBA00022475"/>
    </source>
</evidence>
<dbReference type="Proteomes" id="UP001252186">
    <property type="component" value="Unassembled WGS sequence"/>
</dbReference>
<keyword evidence="4 8" id="KW-0812">Transmembrane</keyword>
<sequence>MNDFIKNIIWLFLLVLLQVLIFNNINLFGYTNPLIYVVFVFYYPLKKEKGAFLFLSFLLGLFIDFFSNSGGIHAAATLFIAFIRLPLLTSILNKTDFDYHLFNIRSISFFKAFSFISIQVLIHHLIVFSLDYFSFSDFGKIISKTLTTSGLTIVLILIGIVLFTKKK</sequence>
<keyword evidence="7 8" id="KW-0472">Membrane</keyword>
<name>A0ABU2Y6K2_9FLAO</name>
<comment type="similarity">
    <text evidence="2">Belongs to the MreD family.</text>
</comment>
<dbReference type="InterPro" id="IPR007227">
    <property type="entry name" value="Cell_shape_determining_MreD"/>
</dbReference>
<accession>A0ABU2Y6K2</accession>
<organism evidence="9 10">
    <name type="scientific">Urechidicola vernalis</name>
    <dbReference type="NCBI Taxonomy" id="3075600"/>
    <lineage>
        <taxon>Bacteria</taxon>
        <taxon>Pseudomonadati</taxon>
        <taxon>Bacteroidota</taxon>
        <taxon>Flavobacteriia</taxon>
        <taxon>Flavobacteriales</taxon>
        <taxon>Flavobacteriaceae</taxon>
        <taxon>Urechidicola</taxon>
    </lineage>
</organism>
<evidence type="ECO:0000256" key="7">
    <source>
        <dbReference type="ARBA" id="ARBA00023136"/>
    </source>
</evidence>
<feature type="transmembrane region" description="Helical" evidence="8">
    <location>
        <begin position="50"/>
        <end position="66"/>
    </location>
</feature>
<feature type="transmembrane region" description="Helical" evidence="8">
    <location>
        <begin position="113"/>
        <end position="135"/>
    </location>
</feature>
<comment type="subcellular location">
    <subcellularLocation>
        <location evidence="1">Cell membrane</location>
        <topology evidence="1">Multi-pass membrane protein</topology>
    </subcellularLocation>
</comment>
<evidence type="ECO:0000256" key="5">
    <source>
        <dbReference type="ARBA" id="ARBA00022960"/>
    </source>
</evidence>
<keyword evidence="5" id="KW-0133">Cell shape</keyword>
<keyword evidence="3" id="KW-1003">Cell membrane</keyword>
<evidence type="ECO:0000256" key="1">
    <source>
        <dbReference type="ARBA" id="ARBA00004651"/>
    </source>
</evidence>
<gene>
    <name evidence="9" type="primary">mreD</name>
    <name evidence="9" type="ORF">RM519_08390</name>
</gene>
<evidence type="ECO:0000313" key="9">
    <source>
        <dbReference type="EMBL" id="MDT0553259.1"/>
    </source>
</evidence>
<dbReference type="RefSeq" id="WP_311593251.1">
    <property type="nucleotide sequence ID" value="NZ_JAVRHV010000003.1"/>
</dbReference>
<keyword evidence="10" id="KW-1185">Reference proteome</keyword>
<reference evidence="9 10" key="1">
    <citation type="submission" date="2023-09" db="EMBL/GenBank/DDBJ databases">
        <authorList>
            <person name="Rey-Velasco X."/>
        </authorList>
    </citation>
    <scope>NUCLEOTIDE SEQUENCE [LARGE SCALE GENOMIC DNA]</scope>
    <source>
        <strain evidence="9 10">P050</strain>
    </source>
</reference>
<feature type="transmembrane region" description="Helical" evidence="8">
    <location>
        <begin position="72"/>
        <end position="92"/>
    </location>
</feature>